<evidence type="ECO:0000313" key="5">
    <source>
        <dbReference type="EMBL" id="EEC42793.1"/>
    </source>
</evidence>
<name>B7S3S5_PHATC</name>
<protein>
    <submittedName>
        <fullName evidence="5">Uncharacterized protein</fullName>
    </submittedName>
</protein>
<dbReference type="InterPro" id="IPR050239">
    <property type="entry name" value="Sigma-70_RNA_pol_init_factors"/>
</dbReference>
<organism evidence="5 6">
    <name type="scientific">Phaeodactylum tricornutum (strain CCAP 1055/1)</name>
    <dbReference type="NCBI Taxonomy" id="556484"/>
    <lineage>
        <taxon>Eukaryota</taxon>
        <taxon>Sar</taxon>
        <taxon>Stramenopiles</taxon>
        <taxon>Ochrophyta</taxon>
        <taxon>Bacillariophyta</taxon>
        <taxon>Bacillariophyceae</taxon>
        <taxon>Bacillariophycidae</taxon>
        <taxon>Naviculales</taxon>
        <taxon>Phaeodactylaceae</taxon>
        <taxon>Phaeodactylum</taxon>
    </lineage>
</organism>
<dbReference type="InterPro" id="IPR036388">
    <property type="entry name" value="WH-like_DNA-bd_sf"/>
</dbReference>
<reference evidence="6" key="2">
    <citation type="submission" date="2008-08" db="EMBL/GenBank/DDBJ databases">
        <authorList>
            <consortium name="Diatom Consortium"/>
            <person name="Grigoriev I."/>
            <person name="Grimwood J."/>
            <person name="Kuo A."/>
            <person name="Otillar R.P."/>
            <person name="Salamov A."/>
            <person name="Detter J.C."/>
            <person name="Lindquist E."/>
            <person name="Shapiro H."/>
            <person name="Lucas S."/>
            <person name="Glavina del Rio T."/>
            <person name="Pitluck S."/>
            <person name="Rokhsar D."/>
            <person name="Bowler C."/>
        </authorList>
    </citation>
    <scope>GENOME REANNOTATION</scope>
    <source>
        <strain evidence="6">CCAP 1055/1</strain>
    </source>
</reference>
<dbReference type="GeneID" id="7204837"/>
<evidence type="ECO:0000256" key="3">
    <source>
        <dbReference type="SAM" id="SignalP"/>
    </source>
</evidence>
<feature type="chain" id="PRO_5010108576" evidence="3">
    <location>
        <begin position="22"/>
        <end position="472"/>
    </location>
</feature>
<dbReference type="KEGG" id="pti:PHATRDRAFT_bd1216"/>
<evidence type="ECO:0000313" key="6">
    <source>
        <dbReference type="Proteomes" id="UP000000759"/>
    </source>
</evidence>
<evidence type="ECO:0000313" key="4">
    <source>
        <dbReference type="EMBL" id="EEC42763.1"/>
    </source>
</evidence>
<dbReference type="PaxDb" id="2850-Phatrdraft1216"/>
<gene>
    <name evidence="5" type="ORF">PHATRDRAFT_bd1216</name>
    <name evidence="4" type="ORF">PHATRDRAFT_bd1251</name>
</gene>
<dbReference type="KEGG" id="pti:PHATRDRAFT_bd1251"/>
<keyword evidence="6" id="KW-1185">Reference proteome</keyword>
<reference evidence="5 6" key="1">
    <citation type="journal article" date="2008" name="Nature">
        <title>The Phaeodactylum genome reveals the evolutionary history of diatom genomes.</title>
        <authorList>
            <person name="Bowler C."/>
            <person name="Allen A.E."/>
            <person name="Badger J.H."/>
            <person name="Grimwood J."/>
            <person name="Jabbari K."/>
            <person name="Kuo A."/>
            <person name="Maheswari U."/>
            <person name="Martens C."/>
            <person name="Maumus F."/>
            <person name="Otillar R.P."/>
            <person name="Rayko E."/>
            <person name="Salamov A."/>
            <person name="Vandepoele K."/>
            <person name="Beszteri B."/>
            <person name="Gruber A."/>
            <person name="Heijde M."/>
            <person name="Katinka M."/>
            <person name="Mock T."/>
            <person name="Valentin K."/>
            <person name="Verret F."/>
            <person name="Berges J.A."/>
            <person name="Brownlee C."/>
            <person name="Cadoret J.P."/>
            <person name="Chiovitti A."/>
            <person name="Choi C.J."/>
            <person name="Coesel S."/>
            <person name="De Martino A."/>
            <person name="Detter J.C."/>
            <person name="Durkin C."/>
            <person name="Falciatore A."/>
            <person name="Fournet J."/>
            <person name="Haruta M."/>
            <person name="Huysman M.J."/>
            <person name="Jenkins B.D."/>
            <person name="Jiroutova K."/>
            <person name="Jorgensen R.E."/>
            <person name="Joubert Y."/>
            <person name="Kaplan A."/>
            <person name="Kroger N."/>
            <person name="Kroth P.G."/>
            <person name="La Roche J."/>
            <person name="Lindquist E."/>
            <person name="Lommer M."/>
            <person name="Martin-Jezequel V."/>
            <person name="Lopez P.J."/>
            <person name="Lucas S."/>
            <person name="Mangogna M."/>
            <person name="McGinnis K."/>
            <person name="Medlin L.K."/>
            <person name="Montsant A."/>
            <person name="Oudot-Le Secq M.P."/>
            <person name="Napoli C."/>
            <person name="Obornik M."/>
            <person name="Parker M.S."/>
            <person name="Petit J.L."/>
            <person name="Porcel B.M."/>
            <person name="Poulsen N."/>
            <person name="Robison M."/>
            <person name="Rychlewski L."/>
            <person name="Rynearson T.A."/>
            <person name="Schmutz J."/>
            <person name="Shapiro H."/>
            <person name="Siaut M."/>
            <person name="Stanley M."/>
            <person name="Sussman M.R."/>
            <person name="Taylor A.R."/>
            <person name="Vardi A."/>
            <person name="von Dassow P."/>
            <person name="Vyverman W."/>
            <person name="Willis A."/>
            <person name="Wyrwicz L.S."/>
            <person name="Rokhsar D.S."/>
            <person name="Weissenbach J."/>
            <person name="Armbrust E.V."/>
            <person name="Green B.R."/>
            <person name="Van de Peer Y."/>
            <person name="Grigoriev I.V."/>
        </authorList>
    </citation>
    <scope>NUCLEOTIDE SEQUENCE [LARGE SCALE GENOMIC DNA]</scope>
    <source>
        <strain evidence="5 6">CCAP 1055/1</strain>
    </source>
</reference>
<evidence type="ECO:0000256" key="2">
    <source>
        <dbReference type="SAM" id="MobiDB-lite"/>
    </source>
</evidence>
<proteinExistence type="inferred from homology"/>
<dbReference type="GeneID" id="7205124"/>
<dbReference type="PANTHER" id="PTHR30603:SF47">
    <property type="entry name" value="RNA POLYMERASE SIGMA FACTOR SIGD, CHLOROPLASTIC"/>
    <property type="match status" value="1"/>
</dbReference>
<sequence length="472" mass="54011">MIARTVLVANVFFFSSRRCVGWVSCIRNSDCLGYPVDAYGTKIAVQNGLCLSKARAETPKAFTEGDAFVGDILEDDFGHVNRDLAERIWNWEQQRRQELDLPKIEYSVREGLRLVDCLVHEVLRTRSEAVTRSSRVELVQEGLVSLLDAMSHYRKEDHTETDFEHTARKQIRKHLIRSLDLDTRPVRLPRAVIVMVRKAKELKRTIIDEKGRQPTWNDVAEELQIARERLHDYLIMAQGGTLSMESTVEINHPHLEDARPAYEDQEEWELSQGMVLDTGRVIRKEEIVEEYQDEMLEYEGNDEAWVRQEQVAGLLQDLIPDTEEPSPDDSALLMMIQHDLSEFLVTTLGEDEVKCIRMAFGLDSGIQISVADTAKSLEKSTDENTPPDEQNWSEVLSSGDEKDQVQKATQGVERLLGYPVTTAFTRKPPKRCVKLSSGRDRDVVHIATMWYPSYGPSWFFQAFFGKSCSRSL</sequence>
<dbReference type="Gene3D" id="1.10.10.10">
    <property type="entry name" value="Winged helix-like DNA-binding domain superfamily/Winged helix DNA-binding domain"/>
    <property type="match status" value="1"/>
</dbReference>
<keyword evidence="3" id="KW-0732">Signal</keyword>
<feature type="region of interest" description="Disordered" evidence="2">
    <location>
        <begin position="377"/>
        <end position="401"/>
    </location>
</feature>
<dbReference type="InParanoid" id="B7S3S5"/>
<feature type="compositionally biased region" description="Polar residues" evidence="2">
    <location>
        <begin position="383"/>
        <end position="396"/>
    </location>
</feature>
<dbReference type="OrthoDB" id="48514at2759"/>
<dbReference type="InterPro" id="IPR013324">
    <property type="entry name" value="RNA_pol_sigma_r3/r4-like"/>
</dbReference>
<dbReference type="EMBL" id="DS999277">
    <property type="protein sequence ID" value="EEC42763.1"/>
    <property type="molecule type" value="Genomic_DNA"/>
</dbReference>
<dbReference type="EMBL" id="DS999270">
    <property type="protein sequence ID" value="EEC42793.1"/>
    <property type="molecule type" value="Genomic_DNA"/>
</dbReference>
<comment type="similarity">
    <text evidence="1">Belongs to the sigma-70 factor family.</text>
</comment>
<dbReference type="SUPFAM" id="SSF88659">
    <property type="entry name" value="Sigma3 and sigma4 domains of RNA polymerase sigma factors"/>
    <property type="match status" value="2"/>
</dbReference>
<evidence type="ECO:0000256" key="1">
    <source>
        <dbReference type="ARBA" id="ARBA00007788"/>
    </source>
</evidence>
<dbReference type="RefSeq" id="XP_002176215.1">
    <property type="nucleotide sequence ID" value="XM_002176179.1"/>
</dbReference>
<dbReference type="PANTHER" id="PTHR30603">
    <property type="entry name" value="RNA POLYMERASE SIGMA FACTOR RPO"/>
    <property type="match status" value="1"/>
</dbReference>
<dbReference type="Proteomes" id="UP000000759">
    <property type="component" value="Unassembled WGS sequence"/>
</dbReference>
<dbReference type="RefSeq" id="XP_002176244.1">
    <property type="nucleotide sequence ID" value="XM_002176208.1"/>
</dbReference>
<accession>B7S3S5</accession>
<dbReference type="HOGENOM" id="CLU_579362_0_0_1"/>
<dbReference type="AlphaFoldDB" id="B7S3S5"/>
<feature type="signal peptide" evidence="3">
    <location>
        <begin position="1"/>
        <end position="21"/>
    </location>
</feature>